<gene>
    <name evidence="2" type="primary">LOC102715227</name>
</gene>
<dbReference type="AlphaFoldDB" id="J3MV44"/>
<dbReference type="GO" id="GO:0048364">
    <property type="term" value="P:root development"/>
    <property type="evidence" value="ECO:0007669"/>
    <property type="project" value="InterPro"/>
</dbReference>
<feature type="coiled-coil region" evidence="1">
    <location>
        <begin position="112"/>
        <end position="139"/>
    </location>
</feature>
<protein>
    <submittedName>
        <fullName evidence="2">Uncharacterized protein</fullName>
    </submittedName>
</protein>
<proteinExistence type="predicted"/>
<dbReference type="Proteomes" id="UP000006038">
    <property type="component" value="Chromosome 8"/>
</dbReference>
<evidence type="ECO:0000313" key="3">
    <source>
        <dbReference type="Proteomes" id="UP000006038"/>
    </source>
</evidence>
<accession>J3MV44</accession>
<evidence type="ECO:0000256" key="1">
    <source>
        <dbReference type="SAM" id="Coils"/>
    </source>
</evidence>
<reference evidence="2" key="2">
    <citation type="submission" date="2013-04" db="UniProtKB">
        <authorList>
            <consortium name="EnsemblPlants"/>
        </authorList>
    </citation>
    <scope>IDENTIFICATION</scope>
</reference>
<dbReference type="GO" id="GO:0048367">
    <property type="term" value="P:shoot system development"/>
    <property type="evidence" value="ECO:0007669"/>
    <property type="project" value="InterPro"/>
</dbReference>
<evidence type="ECO:0000313" key="2">
    <source>
        <dbReference type="EnsemblPlants" id="OB08G29750.1"/>
    </source>
</evidence>
<name>J3MV44_ORYBR</name>
<dbReference type="PANTHER" id="PTHR33070:SF91">
    <property type="entry name" value="OS08G0551500 PROTEIN"/>
    <property type="match status" value="1"/>
</dbReference>
<dbReference type="eggNOG" id="ENOG502R5I7">
    <property type="taxonomic scope" value="Eukaryota"/>
</dbReference>
<dbReference type="Gramene" id="OB08G29750.1">
    <property type="protein sequence ID" value="OB08G29750.1"/>
    <property type="gene ID" value="OB08G29750"/>
</dbReference>
<dbReference type="Pfam" id="PF03087">
    <property type="entry name" value="BPS1"/>
    <property type="match status" value="1"/>
</dbReference>
<dbReference type="PANTHER" id="PTHR33070">
    <property type="entry name" value="OS06G0725500 PROTEIN"/>
    <property type="match status" value="1"/>
</dbReference>
<dbReference type="InterPro" id="IPR004320">
    <property type="entry name" value="BPS1_pln"/>
</dbReference>
<dbReference type="STRING" id="4533.J3MV44"/>
<keyword evidence="1" id="KW-0175">Coiled coil</keyword>
<keyword evidence="3" id="KW-1185">Reference proteome</keyword>
<dbReference type="HOGENOM" id="CLU_017798_6_0_1"/>
<dbReference type="EnsemblPlants" id="OB08G29750.1">
    <property type="protein sequence ID" value="OB08G29750.1"/>
    <property type="gene ID" value="OB08G29750"/>
</dbReference>
<dbReference type="GeneID" id="102715227"/>
<sequence>MAFHLRSVSLPSKRQSNEAEIEDELQSLEASISSPSMTIDGLKRLGDVYSQIEEIIRLPSNQVFSAQQRKMLDVEMECSLEQIDLCSTMQESFSELKAIIQDMHAILRRGDNANIQAKIQSFTRLAKKAQKQCKKISKKTTPDKEDCKLVKLLIKARVLTVSLLESTSCNLSQQLVVPKMSLVSKAFQKKKIVVCEEEQLQALECIIGDLENGADLLFRRMIQSRVALLNTLSS</sequence>
<dbReference type="OMA" id="ECKLVRL"/>
<reference evidence="2" key="1">
    <citation type="journal article" date="2013" name="Nat. Commun.">
        <title>Whole-genome sequencing of Oryza brachyantha reveals mechanisms underlying Oryza genome evolution.</title>
        <authorList>
            <person name="Chen J."/>
            <person name="Huang Q."/>
            <person name="Gao D."/>
            <person name="Wang J."/>
            <person name="Lang Y."/>
            <person name="Liu T."/>
            <person name="Li B."/>
            <person name="Bai Z."/>
            <person name="Luis Goicoechea J."/>
            <person name="Liang C."/>
            <person name="Chen C."/>
            <person name="Zhang W."/>
            <person name="Sun S."/>
            <person name="Liao Y."/>
            <person name="Zhang X."/>
            <person name="Yang L."/>
            <person name="Song C."/>
            <person name="Wang M."/>
            <person name="Shi J."/>
            <person name="Liu G."/>
            <person name="Liu J."/>
            <person name="Zhou H."/>
            <person name="Zhou W."/>
            <person name="Yu Q."/>
            <person name="An N."/>
            <person name="Chen Y."/>
            <person name="Cai Q."/>
            <person name="Wang B."/>
            <person name="Liu B."/>
            <person name="Min J."/>
            <person name="Huang Y."/>
            <person name="Wu H."/>
            <person name="Li Z."/>
            <person name="Zhang Y."/>
            <person name="Yin Y."/>
            <person name="Song W."/>
            <person name="Jiang J."/>
            <person name="Jackson S.A."/>
            <person name="Wing R.A."/>
            <person name="Wang J."/>
            <person name="Chen M."/>
        </authorList>
    </citation>
    <scope>NUCLEOTIDE SEQUENCE [LARGE SCALE GENOMIC DNA]</scope>
    <source>
        <strain evidence="2">cv. IRGC 101232</strain>
    </source>
</reference>
<dbReference type="RefSeq" id="XP_015696120.1">
    <property type="nucleotide sequence ID" value="XM_015840634.1"/>
</dbReference>
<organism evidence="2">
    <name type="scientific">Oryza brachyantha</name>
    <name type="common">malo sina</name>
    <dbReference type="NCBI Taxonomy" id="4533"/>
    <lineage>
        <taxon>Eukaryota</taxon>
        <taxon>Viridiplantae</taxon>
        <taxon>Streptophyta</taxon>
        <taxon>Embryophyta</taxon>
        <taxon>Tracheophyta</taxon>
        <taxon>Spermatophyta</taxon>
        <taxon>Magnoliopsida</taxon>
        <taxon>Liliopsida</taxon>
        <taxon>Poales</taxon>
        <taxon>Poaceae</taxon>
        <taxon>BOP clade</taxon>
        <taxon>Oryzoideae</taxon>
        <taxon>Oryzeae</taxon>
        <taxon>Oryzinae</taxon>
        <taxon>Oryza</taxon>
    </lineage>
</organism>
<dbReference type="OrthoDB" id="624323at2759"/>
<dbReference type="KEGG" id="obr:102715227"/>